<dbReference type="GO" id="GO:0000045">
    <property type="term" value="P:autophagosome assembly"/>
    <property type="evidence" value="ECO:0007669"/>
    <property type="project" value="EnsemblFungi"/>
</dbReference>
<dbReference type="HOGENOM" id="CLU_000626_3_0_1"/>
<dbReference type="GeneID" id="11471188"/>
<dbReference type="PANTHER" id="PTHR13190">
    <property type="entry name" value="AUTOPHAGY-RELATED 2, ISOFORM A"/>
    <property type="match status" value="1"/>
</dbReference>
<dbReference type="OrthoDB" id="18982at2759"/>
<keyword evidence="14" id="KW-1185">Reference proteome</keyword>
<dbReference type="InterPro" id="IPR026849">
    <property type="entry name" value="ATG2"/>
</dbReference>
<comment type="catalytic activity">
    <reaction evidence="10">
        <text>a 1,2-diacyl-sn-glycero-3-phospho-L-serine(in) = a 1,2-diacyl-sn-glycero-3-phospho-L-serine(out)</text>
        <dbReference type="Rhea" id="RHEA:38663"/>
        <dbReference type="ChEBI" id="CHEBI:57262"/>
    </reaction>
</comment>
<evidence type="ECO:0000256" key="1">
    <source>
        <dbReference type="ARBA" id="ARBA00004406"/>
    </source>
</evidence>
<evidence type="ECO:0000256" key="8">
    <source>
        <dbReference type="ARBA" id="ARBA00023055"/>
    </source>
</evidence>
<evidence type="ECO:0000256" key="7">
    <source>
        <dbReference type="ARBA" id="ARBA00023006"/>
    </source>
</evidence>
<dbReference type="KEGG" id="erc:Ecym_6491"/>
<evidence type="ECO:0000256" key="3">
    <source>
        <dbReference type="ARBA" id="ARBA00009714"/>
    </source>
</evidence>
<dbReference type="InParanoid" id="G8JUS9"/>
<evidence type="ECO:0000256" key="4">
    <source>
        <dbReference type="ARBA" id="ARBA00018070"/>
    </source>
</evidence>
<dbReference type="eggNOG" id="KOG2993">
    <property type="taxonomic scope" value="Eukaryota"/>
</dbReference>
<dbReference type="GO" id="GO:0032266">
    <property type="term" value="F:phosphatidylinositol-3-phosphate binding"/>
    <property type="evidence" value="ECO:0007669"/>
    <property type="project" value="EnsemblFungi"/>
</dbReference>
<dbReference type="GO" id="GO:0034727">
    <property type="term" value="P:piecemeal microautophagy of the nucleus"/>
    <property type="evidence" value="ECO:0007669"/>
    <property type="project" value="EnsemblFungi"/>
</dbReference>
<evidence type="ECO:0000256" key="12">
    <source>
        <dbReference type="ARBA" id="ARBA00024631"/>
    </source>
</evidence>
<dbReference type="PANTHER" id="PTHR13190:SF1">
    <property type="entry name" value="AUTOPHAGY-RELATED 2, ISOFORM A"/>
    <property type="match status" value="1"/>
</dbReference>
<sequence length="1531" mass="171989">MSSWLPQNVQKRLLIYVLQQISIFSHIDTSNLDVSLGCRSHFAFHDLQLDVDNISVPNISIRTGHIAELDLKLAVSGGLDINGEGVTFVIGLEVLNESCSKDIAMSLAKSVMDLTNSMIHPLTDNIDDDDILTHSSCESGDFSKVFYSPSALSAMRNKVLEMTLANLTIKLTHINIQMILPDDDCLQIMIESAEFLTIGSCRRVNVKGVSVSHSEISTLDESDDVVSNSVLASIYMSAMDSIPKLTKSSRPEISMNGRKVAKLDTINITFQGISSIDDMHIHDTAVSIGTVQIFFDTIFGMDKSVLNTILQFLTELKQPVSNTEPSDKLRNYKRFKVEQNIEEELKITEVHLSHLSLIFPSDMKIILDDMDFKNGAGGNCTAFINAFGILEQNKQLFHLDNQSNKPLVYFTADGKNNYNTLSLDEDVTISLTPNFVNLILLTVSRLESLIKSYTKFDSHSQEYPQQELNMYVKSKNVFLDLQLNDCILRANIQPISYQLPLHSLSIESIVFTKIIGSKSKSIAQISDIKFGSNVNHFKVNSYNLKLSETLITSKQQGSIGGIRVNCSENDLKDVISGIVEYSDIVKPYINNKVEVPQTLLNKSVRIMNPSSIIHKQNVFSNMVFLVSEISVSVLFTSLPSFGKISVALNSCLLSLNTDNTIIFHASTIEGYRCTSGAKQRFLEPIKANDRTKPALFLQKFENWKIKLNIWNVCIHYYAKWLDVLADNKFNNASTSSDRHEKVTNLTQQRIEVKLHDCAIMMKPYRLDTALVVCVSRCMTDLQIPAADSKVILRTATFMLIDDLSNMKLGSTEVWSSISAYYTKCGFTTVGRATTISTLVSKEERKVSISVDIDRVDLSLCADSFQCLLQTLTDLKPPVSFPDEKKYRTEISHVPVFQDVDDNFFVSKRLPMLRLDFNDMHIFDDFIDNTNDSFSVVHITEESEESSPTDVKSVLRLEESHFGKSGLPVSSESDIETSALVSIVVKASIKKASIKLHDGYDWIYTRKSISKVVEDMEDEVQKQIEPARVEASLFDSIYLYASSESNIKKIVNNNIHADPDNGFETSVSKMKLRPSKNHKILIELINTNVKFTGYEVDEPTEEEADWSADILNRTEVDVETFEIIDNVPTSTWNKFVTILKKGRKNNSPMFSLLFTLVRPIDFLYATEVIITANILPLRLHVDQDTLDFLTRFGEFKDRRFELIDKYPDIIYIQRFEVNSVDIILDYKPKKLDYVGLKSGHTAEFMNFFTLDGAKITLKRVVLYGVDGLQALNGCLSNIWTPDITRFQLSGVLKGVAPLKSIITLGSGVKALVTVPIKEYQQDQRLTRSLQKGARDFIKTTSGELIRLGVRMASGTQTILENTEEFFGGQGSRARGMNGRPQEDDQQRSYVAAQHEETNLFSKSNPRNKSPVNLLVYDEDEHESLKVISLYADQPLNAQNGVQEAYGSLGKNFNIAYGAMKRAHREVKQSFTAQDAATAFARATPIAFIRPMIGATEAISKTLQGISNQMDHEQLVYMQDKYKQSSKRSGEQA</sequence>
<keyword evidence="9" id="KW-0472">Membrane</keyword>
<dbReference type="GO" id="GO:0061723">
    <property type="term" value="P:glycophagy"/>
    <property type="evidence" value="ECO:0007669"/>
    <property type="project" value="TreeGrafter"/>
</dbReference>
<dbReference type="GO" id="GO:0032258">
    <property type="term" value="P:cytoplasm to vacuole targeting by the Cvt pathway"/>
    <property type="evidence" value="ECO:0007669"/>
    <property type="project" value="EnsemblFungi"/>
</dbReference>
<comment type="subcellular location">
    <subcellularLocation>
        <location evidence="1">Endoplasmic reticulum membrane</location>
        <topology evidence="1">Peripheral membrane protein</topology>
    </subcellularLocation>
    <subcellularLocation>
        <location evidence="2">Preautophagosomal structure membrane</location>
        <topology evidence="2">Peripheral membrane protein</topology>
    </subcellularLocation>
</comment>
<organism evidence="13 14">
    <name type="scientific">Eremothecium cymbalariae (strain CBS 270.75 / DBVPG 7215 / KCTC 17166 / NRRL Y-17582)</name>
    <name type="common">Yeast</name>
    <dbReference type="NCBI Taxonomy" id="931890"/>
    <lineage>
        <taxon>Eukaryota</taxon>
        <taxon>Fungi</taxon>
        <taxon>Dikarya</taxon>
        <taxon>Ascomycota</taxon>
        <taxon>Saccharomycotina</taxon>
        <taxon>Saccharomycetes</taxon>
        <taxon>Saccharomycetales</taxon>
        <taxon>Saccharomycetaceae</taxon>
        <taxon>Eremothecium</taxon>
    </lineage>
</organism>
<comment type="similarity">
    <text evidence="3">Belongs to the ATG2 family.</text>
</comment>
<evidence type="ECO:0000256" key="9">
    <source>
        <dbReference type="ARBA" id="ARBA00023136"/>
    </source>
</evidence>
<dbReference type="Proteomes" id="UP000006790">
    <property type="component" value="Chromosome 6"/>
</dbReference>
<dbReference type="GO" id="GO:0000422">
    <property type="term" value="P:autophagy of mitochondrion"/>
    <property type="evidence" value="ECO:0007669"/>
    <property type="project" value="EnsemblFungi"/>
</dbReference>
<dbReference type="STRING" id="931890.G8JUS9"/>
<evidence type="ECO:0000313" key="14">
    <source>
        <dbReference type="Proteomes" id="UP000006790"/>
    </source>
</evidence>
<dbReference type="GO" id="GO:0005789">
    <property type="term" value="C:endoplasmic reticulum membrane"/>
    <property type="evidence" value="ECO:0007669"/>
    <property type="project" value="UniProtKB-SubCell"/>
</dbReference>
<dbReference type="FunCoup" id="G8JUS9">
    <property type="interactions" value="51"/>
</dbReference>
<keyword evidence="8" id="KW-0445">Lipid transport</keyword>
<dbReference type="GO" id="GO:0043495">
    <property type="term" value="F:protein-membrane adaptor activity"/>
    <property type="evidence" value="ECO:0007669"/>
    <property type="project" value="TreeGrafter"/>
</dbReference>
<protein>
    <recommendedName>
        <fullName evidence="4">Autophagy-related protein 2</fullName>
    </recommendedName>
</protein>
<keyword evidence="5" id="KW-0813">Transport</keyword>
<dbReference type="GO" id="GO:0061908">
    <property type="term" value="C:phagophore"/>
    <property type="evidence" value="ECO:0007669"/>
    <property type="project" value="EnsemblFungi"/>
</dbReference>
<accession>G8JUS9</accession>
<dbReference type="EMBL" id="CP002502">
    <property type="protein sequence ID" value="AET40859.1"/>
    <property type="molecule type" value="Genomic_DNA"/>
</dbReference>
<dbReference type="GO" id="GO:0032991">
    <property type="term" value="C:protein-containing complex"/>
    <property type="evidence" value="ECO:0007669"/>
    <property type="project" value="EnsemblFungi"/>
</dbReference>
<dbReference type="OMA" id="YDWKYTR"/>
<evidence type="ECO:0000256" key="5">
    <source>
        <dbReference type="ARBA" id="ARBA00022448"/>
    </source>
</evidence>
<dbReference type="GO" id="GO:0061709">
    <property type="term" value="P:reticulophagy"/>
    <property type="evidence" value="ECO:0007669"/>
    <property type="project" value="EnsemblFungi"/>
</dbReference>
<evidence type="ECO:0000256" key="6">
    <source>
        <dbReference type="ARBA" id="ARBA00022824"/>
    </source>
</evidence>
<dbReference type="GO" id="GO:0120013">
    <property type="term" value="F:lipid transfer activity"/>
    <property type="evidence" value="ECO:0007669"/>
    <property type="project" value="EnsemblFungi"/>
</dbReference>
<keyword evidence="6" id="KW-0256">Endoplasmic reticulum</keyword>
<evidence type="ECO:0000256" key="2">
    <source>
        <dbReference type="ARBA" id="ARBA00004623"/>
    </source>
</evidence>
<proteinExistence type="inferred from homology"/>
<evidence type="ECO:0000313" key="13">
    <source>
        <dbReference type="EMBL" id="AET40859.1"/>
    </source>
</evidence>
<comment type="catalytic activity">
    <reaction evidence="12">
        <text>a 1,2-diacyl-sn-glycero-3-phosphocholine(in) = a 1,2-diacyl-sn-glycero-3-phosphocholine(out)</text>
        <dbReference type="Rhea" id="RHEA:38571"/>
        <dbReference type="ChEBI" id="CHEBI:57643"/>
    </reaction>
</comment>
<evidence type="ECO:0000256" key="11">
    <source>
        <dbReference type="ARBA" id="ARBA00024615"/>
    </source>
</evidence>
<dbReference type="GO" id="GO:0000425">
    <property type="term" value="P:pexophagy"/>
    <property type="evidence" value="ECO:0007669"/>
    <property type="project" value="EnsemblFungi"/>
</dbReference>
<reference evidence="14" key="1">
    <citation type="journal article" date="2012" name="G3 (Bethesda)">
        <title>Pichia sorbitophila, an interspecies yeast hybrid reveals early steps of genome resolution following polyploidization.</title>
        <authorList>
            <person name="Leh Louis V."/>
            <person name="Despons L."/>
            <person name="Friedrich A."/>
            <person name="Martin T."/>
            <person name="Durrens P."/>
            <person name="Casaregola S."/>
            <person name="Neuveglise C."/>
            <person name="Fairhead C."/>
            <person name="Marck C."/>
            <person name="Cruz J.A."/>
            <person name="Straub M.L."/>
            <person name="Kugler V."/>
            <person name="Sacerdot C."/>
            <person name="Uzunov Z."/>
            <person name="Thierry A."/>
            <person name="Weiss S."/>
            <person name="Bleykasten C."/>
            <person name="De Montigny J."/>
            <person name="Jacques N."/>
            <person name="Jung P."/>
            <person name="Lemaire M."/>
            <person name="Mallet S."/>
            <person name="Morel G."/>
            <person name="Richard G.F."/>
            <person name="Sarkar A."/>
            <person name="Savel G."/>
            <person name="Schacherer J."/>
            <person name="Seret M.L."/>
            <person name="Talla E."/>
            <person name="Samson G."/>
            <person name="Jubin C."/>
            <person name="Poulain J."/>
            <person name="Vacherie B."/>
            <person name="Barbe V."/>
            <person name="Pelletier E."/>
            <person name="Sherman D.J."/>
            <person name="Westhof E."/>
            <person name="Weissenbach J."/>
            <person name="Baret P.V."/>
            <person name="Wincker P."/>
            <person name="Gaillardin C."/>
            <person name="Dujon B."/>
            <person name="Souciet J.L."/>
        </authorList>
    </citation>
    <scope>NUCLEOTIDE SEQUENCE [LARGE SCALE GENOMIC DNA]</scope>
    <source>
        <strain evidence="14">CBS 270.75 / DBVPG 7215 / KCTC 17166 / NRRL Y-17582</strain>
    </source>
</reference>
<dbReference type="GO" id="GO:0097632">
    <property type="term" value="C:extrinsic component of phagophore assembly site membrane"/>
    <property type="evidence" value="ECO:0007669"/>
    <property type="project" value="EnsemblFungi"/>
</dbReference>
<name>G8JUS9_ERECY</name>
<dbReference type="Pfam" id="PF13329">
    <property type="entry name" value="ATG2_CAD"/>
    <property type="match status" value="2"/>
</dbReference>
<dbReference type="RefSeq" id="XP_003647676.1">
    <property type="nucleotide sequence ID" value="XM_003647628.1"/>
</dbReference>
<comment type="catalytic activity">
    <reaction evidence="11">
        <text>a 1,2-diacyl-sn-glycero-3-phosphoethanolamine(in) = a 1,2-diacyl-sn-glycero-3-phosphoethanolamine(out)</text>
        <dbReference type="Rhea" id="RHEA:38895"/>
        <dbReference type="ChEBI" id="CHEBI:64612"/>
    </reaction>
</comment>
<gene>
    <name evidence="13" type="ordered locus">Ecym_6491</name>
</gene>
<keyword evidence="7" id="KW-0072">Autophagy</keyword>
<evidence type="ECO:0000256" key="10">
    <source>
        <dbReference type="ARBA" id="ARBA00024479"/>
    </source>
</evidence>